<dbReference type="Proteomes" id="UP001432027">
    <property type="component" value="Unassembled WGS sequence"/>
</dbReference>
<evidence type="ECO:0000313" key="3">
    <source>
        <dbReference type="Proteomes" id="UP001432027"/>
    </source>
</evidence>
<feature type="transmembrane region" description="Helical" evidence="1">
    <location>
        <begin position="61"/>
        <end position="87"/>
    </location>
</feature>
<keyword evidence="1" id="KW-0812">Transmembrane</keyword>
<evidence type="ECO:0000313" key="2">
    <source>
        <dbReference type="EMBL" id="GMS93303.1"/>
    </source>
</evidence>
<evidence type="ECO:0000256" key="1">
    <source>
        <dbReference type="SAM" id="Phobius"/>
    </source>
</evidence>
<feature type="transmembrane region" description="Helical" evidence="1">
    <location>
        <begin position="30"/>
        <end position="49"/>
    </location>
</feature>
<dbReference type="AlphaFoldDB" id="A0AAV5TDL4"/>
<gene>
    <name evidence="2" type="ORF">PENTCL1PPCAC_15478</name>
</gene>
<evidence type="ECO:0008006" key="4">
    <source>
        <dbReference type="Google" id="ProtNLM"/>
    </source>
</evidence>
<feature type="transmembrane region" description="Helical" evidence="1">
    <location>
        <begin position="149"/>
        <end position="169"/>
    </location>
</feature>
<keyword evidence="1" id="KW-0472">Membrane</keyword>
<dbReference type="PANTHER" id="PTHR45830">
    <property type="entry name" value="SERPENTINE RECEPTOR, CLASS I"/>
    <property type="match status" value="1"/>
</dbReference>
<dbReference type="PANTHER" id="PTHR45830:SF15">
    <property type="entry name" value="SERPENTINE RECEPTOR, CLASS I"/>
    <property type="match status" value="1"/>
</dbReference>
<dbReference type="EMBL" id="BTSX01000004">
    <property type="protein sequence ID" value="GMS93303.1"/>
    <property type="molecule type" value="Genomic_DNA"/>
</dbReference>
<keyword evidence="1" id="KW-1133">Transmembrane helix</keyword>
<accession>A0AAV5TDL4</accession>
<sequence>MLDSSNASALRYGFDLDKKCFINIGMNVQLVMSLFNTFVCHPFPLFILLRKSPTMNKGIRLGYIVMHAAYIIYEMVFFFLARIYTILPYSGLYCEGPLCRLGLQSSVILAFIAFPIVAVQPPFAFLIISMHQMFMPESSPFKLSKRVKIEMACFQLTLMAGCLVGFVVFGREPDNAEDILKEPELAYLAERGGRILLFGSPGNPQYFRYGN</sequence>
<name>A0AAV5TDL4_9BILA</name>
<reference evidence="2" key="1">
    <citation type="submission" date="2023-10" db="EMBL/GenBank/DDBJ databases">
        <title>Genome assembly of Pristionchus species.</title>
        <authorList>
            <person name="Yoshida K."/>
            <person name="Sommer R.J."/>
        </authorList>
    </citation>
    <scope>NUCLEOTIDE SEQUENCE</scope>
    <source>
        <strain evidence="2">RS0144</strain>
    </source>
</reference>
<protein>
    <recommendedName>
        <fullName evidence="4">G protein-coupled receptor</fullName>
    </recommendedName>
</protein>
<proteinExistence type="predicted"/>
<feature type="transmembrane region" description="Helical" evidence="1">
    <location>
        <begin position="107"/>
        <end position="128"/>
    </location>
</feature>
<keyword evidence="3" id="KW-1185">Reference proteome</keyword>
<feature type="non-terminal residue" evidence="2">
    <location>
        <position position="211"/>
    </location>
</feature>
<organism evidence="2 3">
    <name type="scientific">Pristionchus entomophagus</name>
    <dbReference type="NCBI Taxonomy" id="358040"/>
    <lineage>
        <taxon>Eukaryota</taxon>
        <taxon>Metazoa</taxon>
        <taxon>Ecdysozoa</taxon>
        <taxon>Nematoda</taxon>
        <taxon>Chromadorea</taxon>
        <taxon>Rhabditida</taxon>
        <taxon>Rhabditina</taxon>
        <taxon>Diplogasteromorpha</taxon>
        <taxon>Diplogasteroidea</taxon>
        <taxon>Neodiplogasteridae</taxon>
        <taxon>Pristionchus</taxon>
    </lineage>
</organism>
<comment type="caution">
    <text evidence="2">The sequence shown here is derived from an EMBL/GenBank/DDBJ whole genome shotgun (WGS) entry which is preliminary data.</text>
</comment>